<dbReference type="GO" id="GO:0000015">
    <property type="term" value="C:phosphopyruvate hydratase complex"/>
    <property type="evidence" value="ECO:0007669"/>
    <property type="project" value="InterPro"/>
</dbReference>
<dbReference type="InterPro" id="IPR036849">
    <property type="entry name" value="Enolase-like_C_sf"/>
</dbReference>
<accession>A0A7J7LWG5</accession>
<dbReference type="PANTHER" id="PTHR11902">
    <property type="entry name" value="ENOLASE"/>
    <property type="match status" value="1"/>
</dbReference>
<feature type="compositionally biased region" description="Basic and acidic residues" evidence="6">
    <location>
        <begin position="170"/>
        <end position="183"/>
    </location>
</feature>
<sequence length="246" mass="27786">MKDTSTSCMGLATLIATIMFSAAFTVPDGNNSDQGIPIFLQANSFMVFAVSDAIGTKYDLDFKIPNKSGQNFKTGEDIIEMYTQLGKDYPIVSIEELFDKDDWEHTKLFTSLRICQVVGDDLLMSNPKRIEKATGELICNALLLKTIHETHKENETLETIHKSARRKLEMVKTATTKDNKNIPDEEDEQRDLNVEPNFKMANRKTDEDKEDRNNIEYESAKEKDDNNNIEDGDGEAESENDAKAQS</sequence>
<dbReference type="GO" id="GO:0006096">
    <property type="term" value="P:glycolytic process"/>
    <property type="evidence" value="ECO:0007669"/>
    <property type="project" value="UniProtKB-UniPathway"/>
</dbReference>
<dbReference type="EC" id="4.2.1.11" evidence="3"/>
<dbReference type="GO" id="GO:0000287">
    <property type="term" value="F:magnesium ion binding"/>
    <property type="evidence" value="ECO:0007669"/>
    <property type="project" value="InterPro"/>
</dbReference>
<keyword evidence="4" id="KW-0324">Glycolysis</keyword>
<keyword evidence="10" id="KW-1185">Reference proteome</keyword>
<feature type="region of interest" description="Disordered" evidence="6">
    <location>
        <begin position="170"/>
        <end position="246"/>
    </location>
</feature>
<evidence type="ECO:0000313" key="10">
    <source>
        <dbReference type="Proteomes" id="UP000541444"/>
    </source>
</evidence>
<evidence type="ECO:0000256" key="1">
    <source>
        <dbReference type="ARBA" id="ARBA00005031"/>
    </source>
</evidence>
<feature type="compositionally biased region" description="Acidic residues" evidence="6">
    <location>
        <begin position="227"/>
        <end position="239"/>
    </location>
</feature>
<feature type="signal peptide" evidence="7">
    <location>
        <begin position="1"/>
        <end position="23"/>
    </location>
</feature>
<evidence type="ECO:0000256" key="3">
    <source>
        <dbReference type="ARBA" id="ARBA00012058"/>
    </source>
</evidence>
<comment type="similarity">
    <text evidence="2">Belongs to the enolase family.</text>
</comment>
<evidence type="ECO:0000256" key="2">
    <source>
        <dbReference type="ARBA" id="ARBA00009604"/>
    </source>
</evidence>
<dbReference type="Proteomes" id="UP000541444">
    <property type="component" value="Unassembled WGS sequence"/>
</dbReference>
<keyword evidence="7" id="KW-0732">Signal</keyword>
<evidence type="ECO:0000256" key="7">
    <source>
        <dbReference type="SAM" id="SignalP"/>
    </source>
</evidence>
<dbReference type="EMBL" id="JACGCM010001948">
    <property type="protein sequence ID" value="KAF6146996.1"/>
    <property type="molecule type" value="Genomic_DNA"/>
</dbReference>
<evidence type="ECO:0000256" key="6">
    <source>
        <dbReference type="SAM" id="MobiDB-lite"/>
    </source>
</evidence>
<evidence type="ECO:0000313" key="9">
    <source>
        <dbReference type="EMBL" id="KAF6146996.1"/>
    </source>
</evidence>
<dbReference type="OrthoDB" id="1739814at2759"/>
<dbReference type="Pfam" id="PF00113">
    <property type="entry name" value="Enolase_C"/>
    <property type="match status" value="1"/>
</dbReference>
<feature type="domain" description="Enolase C-terminal TIM barrel" evidence="8">
    <location>
        <begin position="23"/>
        <end position="197"/>
    </location>
</feature>
<comment type="pathway">
    <text evidence="1">Carbohydrate degradation; glycolysis; pyruvate from D-glyceraldehyde 3-phosphate: step 4/5.</text>
</comment>
<comment type="caution">
    <text evidence="9">The sequence shown here is derived from an EMBL/GenBank/DDBJ whole genome shotgun (WGS) entry which is preliminary data.</text>
</comment>
<dbReference type="AlphaFoldDB" id="A0A7J7LWG5"/>
<protein>
    <recommendedName>
        <fullName evidence="3">phosphopyruvate hydratase</fullName>
        <ecNumber evidence="3">4.2.1.11</ecNumber>
    </recommendedName>
</protein>
<dbReference type="InterPro" id="IPR000941">
    <property type="entry name" value="Enolase"/>
</dbReference>
<dbReference type="Gene3D" id="3.20.20.120">
    <property type="entry name" value="Enolase-like C-terminal domain"/>
    <property type="match status" value="1"/>
</dbReference>
<proteinExistence type="inferred from homology"/>
<feature type="compositionally biased region" description="Basic and acidic residues" evidence="6">
    <location>
        <begin position="203"/>
        <end position="226"/>
    </location>
</feature>
<name>A0A7J7LWG5_9MAGN</name>
<dbReference type="InterPro" id="IPR026961">
    <property type="entry name" value="PGG_dom"/>
</dbReference>
<evidence type="ECO:0000256" key="5">
    <source>
        <dbReference type="ARBA" id="ARBA00023239"/>
    </source>
</evidence>
<dbReference type="InterPro" id="IPR020810">
    <property type="entry name" value="Enolase_C"/>
</dbReference>
<gene>
    <name evidence="9" type="ORF">GIB67_036715</name>
</gene>
<evidence type="ECO:0000259" key="8">
    <source>
        <dbReference type="SMART" id="SM01192"/>
    </source>
</evidence>
<reference evidence="9 10" key="1">
    <citation type="journal article" date="2020" name="IScience">
        <title>Genome Sequencing of the Endangered Kingdonia uniflora (Circaeasteraceae, Ranunculales) Reveals Potential Mechanisms of Evolutionary Specialization.</title>
        <authorList>
            <person name="Sun Y."/>
            <person name="Deng T."/>
            <person name="Zhang A."/>
            <person name="Moore M.J."/>
            <person name="Landis J.B."/>
            <person name="Lin N."/>
            <person name="Zhang H."/>
            <person name="Zhang X."/>
            <person name="Huang J."/>
            <person name="Zhang X."/>
            <person name="Sun H."/>
            <person name="Wang H."/>
        </authorList>
    </citation>
    <scope>NUCLEOTIDE SEQUENCE [LARGE SCALE GENOMIC DNA]</scope>
    <source>
        <strain evidence="9">TB1705</strain>
        <tissue evidence="9">Leaf</tissue>
    </source>
</reference>
<keyword evidence="5" id="KW-0456">Lyase</keyword>
<dbReference type="Pfam" id="PF13962">
    <property type="entry name" value="PGG"/>
    <property type="match status" value="1"/>
</dbReference>
<dbReference type="SMART" id="SM01192">
    <property type="entry name" value="Enolase_C"/>
    <property type="match status" value="1"/>
</dbReference>
<organism evidence="9 10">
    <name type="scientific">Kingdonia uniflora</name>
    <dbReference type="NCBI Taxonomy" id="39325"/>
    <lineage>
        <taxon>Eukaryota</taxon>
        <taxon>Viridiplantae</taxon>
        <taxon>Streptophyta</taxon>
        <taxon>Embryophyta</taxon>
        <taxon>Tracheophyta</taxon>
        <taxon>Spermatophyta</taxon>
        <taxon>Magnoliopsida</taxon>
        <taxon>Ranunculales</taxon>
        <taxon>Circaeasteraceae</taxon>
        <taxon>Kingdonia</taxon>
    </lineage>
</organism>
<dbReference type="SUPFAM" id="SSF51604">
    <property type="entry name" value="Enolase C-terminal domain-like"/>
    <property type="match status" value="1"/>
</dbReference>
<evidence type="ECO:0000256" key="4">
    <source>
        <dbReference type="ARBA" id="ARBA00023152"/>
    </source>
</evidence>
<dbReference type="UniPathway" id="UPA00109">
    <property type="reaction ID" value="UER00187"/>
</dbReference>
<dbReference type="PANTHER" id="PTHR11902:SF56">
    <property type="entry name" value="CYTOSOLIC ENOLASE 3"/>
    <property type="match status" value="1"/>
</dbReference>
<dbReference type="GO" id="GO:0004634">
    <property type="term" value="F:phosphopyruvate hydratase activity"/>
    <property type="evidence" value="ECO:0007669"/>
    <property type="project" value="UniProtKB-EC"/>
</dbReference>
<feature type="chain" id="PRO_5029626164" description="phosphopyruvate hydratase" evidence="7">
    <location>
        <begin position="24"/>
        <end position="246"/>
    </location>
</feature>